<dbReference type="RefSeq" id="WP_184868264.1">
    <property type="nucleotide sequence ID" value="NZ_JACHIR010000001.1"/>
</dbReference>
<sequence>MPARVIWAGTVSPGLDFAGTVASDPVSVADVPPPFAWTATADEILAKVRLVQANVKKLVDNNAK</sequence>
<keyword evidence="2" id="KW-1185">Reference proteome</keyword>
<dbReference type="AlphaFoldDB" id="A0A7W9NLD2"/>
<gene>
    <name evidence="1" type="ORF">BJ998_007845</name>
</gene>
<comment type="caution">
    <text evidence="1">The sequence shown here is derived from an EMBL/GenBank/DDBJ whole genome shotgun (WGS) entry which is preliminary data.</text>
</comment>
<name>A0A7W9NLD2_9PSEU</name>
<reference evidence="1 2" key="1">
    <citation type="submission" date="2020-08" db="EMBL/GenBank/DDBJ databases">
        <title>Sequencing the genomes of 1000 actinobacteria strains.</title>
        <authorList>
            <person name="Klenk H.-P."/>
        </authorList>
    </citation>
    <scope>NUCLEOTIDE SEQUENCE [LARGE SCALE GENOMIC DNA]</scope>
    <source>
        <strain evidence="1 2">DSM 43851</strain>
    </source>
</reference>
<proteinExistence type="predicted"/>
<evidence type="ECO:0000313" key="1">
    <source>
        <dbReference type="EMBL" id="MBB5896649.1"/>
    </source>
</evidence>
<accession>A0A7W9NLD2</accession>
<dbReference type="EMBL" id="JACHIR010000001">
    <property type="protein sequence ID" value="MBB5896649.1"/>
    <property type="molecule type" value="Genomic_DNA"/>
</dbReference>
<organism evidence="1 2">
    <name type="scientific">Kutzneria kofuensis</name>
    <dbReference type="NCBI Taxonomy" id="103725"/>
    <lineage>
        <taxon>Bacteria</taxon>
        <taxon>Bacillati</taxon>
        <taxon>Actinomycetota</taxon>
        <taxon>Actinomycetes</taxon>
        <taxon>Pseudonocardiales</taxon>
        <taxon>Pseudonocardiaceae</taxon>
        <taxon>Kutzneria</taxon>
    </lineage>
</organism>
<dbReference type="Proteomes" id="UP000585638">
    <property type="component" value="Unassembled WGS sequence"/>
</dbReference>
<evidence type="ECO:0000313" key="2">
    <source>
        <dbReference type="Proteomes" id="UP000585638"/>
    </source>
</evidence>
<protein>
    <submittedName>
        <fullName evidence="1">Uncharacterized protein</fullName>
    </submittedName>
</protein>